<proteinExistence type="predicted"/>
<evidence type="ECO:0000313" key="1">
    <source>
        <dbReference type="EMBL" id="KAK9939313.1"/>
    </source>
</evidence>
<protein>
    <submittedName>
        <fullName evidence="1">Uncharacterized protein</fullName>
    </submittedName>
</protein>
<comment type="caution">
    <text evidence="1">The sequence shown here is derived from an EMBL/GenBank/DDBJ whole genome shotgun (WGS) entry which is preliminary data.</text>
</comment>
<dbReference type="EMBL" id="JBEDUW010000003">
    <property type="protein sequence ID" value="KAK9939313.1"/>
    <property type="molecule type" value="Genomic_DNA"/>
</dbReference>
<keyword evidence="2" id="KW-1185">Reference proteome</keyword>
<accession>A0AAW1XTV9</accession>
<organism evidence="1 2">
    <name type="scientific">Rubus argutus</name>
    <name type="common">Southern blackberry</name>
    <dbReference type="NCBI Taxonomy" id="59490"/>
    <lineage>
        <taxon>Eukaryota</taxon>
        <taxon>Viridiplantae</taxon>
        <taxon>Streptophyta</taxon>
        <taxon>Embryophyta</taxon>
        <taxon>Tracheophyta</taxon>
        <taxon>Spermatophyta</taxon>
        <taxon>Magnoliopsida</taxon>
        <taxon>eudicotyledons</taxon>
        <taxon>Gunneridae</taxon>
        <taxon>Pentapetalae</taxon>
        <taxon>rosids</taxon>
        <taxon>fabids</taxon>
        <taxon>Rosales</taxon>
        <taxon>Rosaceae</taxon>
        <taxon>Rosoideae</taxon>
        <taxon>Rosoideae incertae sedis</taxon>
        <taxon>Rubus</taxon>
    </lineage>
</organism>
<reference evidence="1 2" key="1">
    <citation type="journal article" date="2023" name="G3 (Bethesda)">
        <title>A chromosome-length genome assembly and annotation of blackberry (Rubus argutus, cv. 'Hillquist').</title>
        <authorList>
            <person name="Bruna T."/>
            <person name="Aryal R."/>
            <person name="Dudchenko O."/>
            <person name="Sargent D.J."/>
            <person name="Mead D."/>
            <person name="Buti M."/>
            <person name="Cavallini A."/>
            <person name="Hytonen T."/>
            <person name="Andres J."/>
            <person name="Pham M."/>
            <person name="Weisz D."/>
            <person name="Mascagni F."/>
            <person name="Usai G."/>
            <person name="Natali L."/>
            <person name="Bassil N."/>
            <person name="Fernandez G.E."/>
            <person name="Lomsadze A."/>
            <person name="Armour M."/>
            <person name="Olukolu B."/>
            <person name="Poorten T."/>
            <person name="Britton C."/>
            <person name="Davik J."/>
            <person name="Ashrafi H."/>
            <person name="Aiden E.L."/>
            <person name="Borodovsky M."/>
            <person name="Worthington M."/>
        </authorList>
    </citation>
    <scope>NUCLEOTIDE SEQUENCE [LARGE SCALE GENOMIC DNA]</scope>
    <source>
        <strain evidence="1">PI 553951</strain>
    </source>
</reference>
<dbReference type="AlphaFoldDB" id="A0AAW1XTV9"/>
<dbReference type="Proteomes" id="UP001457282">
    <property type="component" value="Unassembled WGS sequence"/>
</dbReference>
<gene>
    <name evidence="1" type="ORF">M0R45_016012</name>
</gene>
<sequence>MVFHNGYRTLSFKAQVVQVHLSTVLKSDDEGKFPDYTNKINKLNINKLSGGIGHIEEHAEGDLSDLPKKDVTAVPDDRESRIQAARERFLARKVNK</sequence>
<evidence type="ECO:0000313" key="2">
    <source>
        <dbReference type="Proteomes" id="UP001457282"/>
    </source>
</evidence>
<name>A0AAW1XTV9_RUBAR</name>